<gene>
    <name evidence="2" type="ORF">OMP38_28785</name>
</gene>
<dbReference type="RefSeq" id="WP_277568136.1">
    <property type="nucleotide sequence ID" value="NZ_JAPDHZ010000006.1"/>
</dbReference>
<accession>A0A9X4KME2</accession>
<keyword evidence="1" id="KW-0732">Signal</keyword>
<dbReference type="InterPro" id="IPR012341">
    <property type="entry name" value="6hp_glycosidase-like_sf"/>
</dbReference>
<reference evidence="2 3" key="1">
    <citation type="submission" date="2022-10" db="EMBL/GenBank/DDBJ databases">
        <title>Comparative genomic analysis of Cohnella hashimotonis sp. nov., isolated from the International Space Station.</title>
        <authorList>
            <person name="Simpson A."/>
            <person name="Venkateswaran K."/>
        </authorList>
    </citation>
    <scope>NUCLEOTIDE SEQUENCE [LARGE SCALE GENOMIC DNA]</scope>
    <source>
        <strain evidence="2 3">DSM 18997</strain>
    </source>
</reference>
<dbReference type="Proteomes" id="UP001153387">
    <property type="component" value="Unassembled WGS sequence"/>
</dbReference>
<evidence type="ECO:0000256" key="1">
    <source>
        <dbReference type="SAM" id="SignalP"/>
    </source>
</evidence>
<sequence>MRIRLIAVLGACAAILVACGQSAIPSDDAAKNALPPNRYGASAAYDEGRATLEAFIADRMTGRYGIYTNLIDTAQDGTAASGHEILSESAGLLMRYYALSGRRDSFETSWNQARAVFDMDASFSYRYSPLSDRRYPVNAAVDDLRIIRALYEAGASFKDAAYTSEADRYGQRFYAYNVKDGRLYDFYDETHKTTNDFLTLCDIDLKTLGMLSLPENDKKRLLENARRKAEGGYLGDAFPFLRDALRLRQGGIRVSPWTSVPWNR</sequence>
<keyword evidence="3" id="KW-1185">Reference proteome</keyword>
<dbReference type="EMBL" id="JAPDHZ010000006">
    <property type="protein sequence ID" value="MDG0794386.1"/>
    <property type="molecule type" value="Genomic_DNA"/>
</dbReference>
<evidence type="ECO:0000313" key="2">
    <source>
        <dbReference type="EMBL" id="MDG0794386.1"/>
    </source>
</evidence>
<evidence type="ECO:0008006" key="4">
    <source>
        <dbReference type="Google" id="ProtNLM"/>
    </source>
</evidence>
<organism evidence="2 3">
    <name type="scientific">Cohnella ginsengisoli</name>
    <dbReference type="NCBI Taxonomy" id="425004"/>
    <lineage>
        <taxon>Bacteria</taxon>
        <taxon>Bacillati</taxon>
        <taxon>Bacillota</taxon>
        <taxon>Bacilli</taxon>
        <taxon>Bacillales</taxon>
        <taxon>Paenibacillaceae</taxon>
        <taxon>Cohnella</taxon>
    </lineage>
</organism>
<evidence type="ECO:0000313" key="3">
    <source>
        <dbReference type="Proteomes" id="UP001153387"/>
    </source>
</evidence>
<dbReference type="AlphaFoldDB" id="A0A9X4KME2"/>
<dbReference type="InterPro" id="IPR008928">
    <property type="entry name" value="6-hairpin_glycosidase_sf"/>
</dbReference>
<dbReference type="Gene3D" id="1.50.10.10">
    <property type="match status" value="1"/>
</dbReference>
<dbReference type="PROSITE" id="PS51257">
    <property type="entry name" value="PROKAR_LIPOPROTEIN"/>
    <property type="match status" value="1"/>
</dbReference>
<feature type="chain" id="PRO_5040742866" description="Lipoprotein" evidence="1">
    <location>
        <begin position="24"/>
        <end position="264"/>
    </location>
</feature>
<name>A0A9X4KME2_9BACL</name>
<dbReference type="SUPFAM" id="SSF48208">
    <property type="entry name" value="Six-hairpin glycosidases"/>
    <property type="match status" value="1"/>
</dbReference>
<dbReference type="GO" id="GO:0005975">
    <property type="term" value="P:carbohydrate metabolic process"/>
    <property type="evidence" value="ECO:0007669"/>
    <property type="project" value="InterPro"/>
</dbReference>
<proteinExistence type="predicted"/>
<comment type="caution">
    <text evidence="2">The sequence shown here is derived from an EMBL/GenBank/DDBJ whole genome shotgun (WGS) entry which is preliminary data.</text>
</comment>
<protein>
    <recommendedName>
        <fullName evidence="4">Lipoprotein</fullName>
    </recommendedName>
</protein>
<feature type="signal peptide" evidence="1">
    <location>
        <begin position="1"/>
        <end position="23"/>
    </location>
</feature>